<proteinExistence type="predicted"/>
<evidence type="ECO:0000313" key="1">
    <source>
        <dbReference type="EMBL" id="MBC6491722.1"/>
    </source>
</evidence>
<protein>
    <submittedName>
        <fullName evidence="1">Uncharacterized protein</fullName>
    </submittedName>
</protein>
<accession>A0ABR7M9S1</accession>
<name>A0ABR7M9S1_9BACT</name>
<dbReference type="Proteomes" id="UP000765802">
    <property type="component" value="Unassembled WGS sequence"/>
</dbReference>
<sequence length="85" mass="9768">MKKKVFRSDFLFPKTDFITGMGSIINLVGCYYTFNKTSNPDRNALINDWGVVGQDLHSALIEFIDEEDCAKEIDCIKNDKIEHSY</sequence>
<dbReference type="EMBL" id="MBUA01000023">
    <property type="protein sequence ID" value="MBC6491722.1"/>
    <property type="molecule type" value="Genomic_DNA"/>
</dbReference>
<keyword evidence="2" id="KW-1185">Reference proteome</keyword>
<gene>
    <name evidence="1" type="ORF">BC349_11730</name>
</gene>
<evidence type="ECO:0000313" key="2">
    <source>
        <dbReference type="Proteomes" id="UP000765802"/>
    </source>
</evidence>
<comment type="caution">
    <text evidence="1">The sequence shown here is derived from an EMBL/GenBank/DDBJ whole genome shotgun (WGS) entry which is preliminary data.</text>
</comment>
<reference evidence="1 2" key="1">
    <citation type="submission" date="2016-07" db="EMBL/GenBank/DDBJ databases">
        <title>Genome analysis of Flavihumibacter stibioxidans YS-17.</title>
        <authorList>
            <person name="Shi K."/>
            <person name="Han Y."/>
            <person name="Wang G."/>
        </authorList>
    </citation>
    <scope>NUCLEOTIDE SEQUENCE [LARGE SCALE GENOMIC DNA]</scope>
    <source>
        <strain evidence="1 2">YS-17</strain>
    </source>
</reference>
<dbReference type="RefSeq" id="WP_187257043.1">
    <property type="nucleotide sequence ID" value="NZ_JBHULF010000007.1"/>
</dbReference>
<organism evidence="1 2">
    <name type="scientific">Flavihumibacter stibioxidans</name>
    <dbReference type="NCBI Taxonomy" id="1834163"/>
    <lineage>
        <taxon>Bacteria</taxon>
        <taxon>Pseudomonadati</taxon>
        <taxon>Bacteroidota</taxon>
        <taxon>Chitinophagia</taxon>
        <taxon>Chitinophagales</taxon>
        <taxon>Chitinophagaceae</taxon>
        <taxon>Flavihumibacter</taxon>
    </lineage>
</organism>